<dbReference type="AlphaFoldDB" id="A0A9W9C5M9"/>
<proteinExistence type="predicted"/>
<protein>
    <submittedName>
        <fullName evidence="2">Uncharacterized protein</fullName>
    </submittedName>
</protein>
<evidence type="ECO:0000256" key="1">
    <source>
        <dbReference type="SAM" id="MobiDB-lite"/>
    </source>
</evidence>
<gene>
    <name evidence="2" type="ORF">N0V89_011733</name>
</gene>
<evidence type="ECO:0000313" key="2">
    <source>
        <dbReference type="EMBL" id="KAJ4345600.1"/>
    </source>
</evidence>
<sequence>MDQALEKGKKASVPGLGDYEAQIQQSLERFKNYAQLISTEQSSFTSGNVEAFDKEALINSIETIDPEYQDLPSEGEVASDDKESDVKMANTNTEDSDTEALDNPEVARKYAAEFNLGVPVPEKTTTTVQALRLKHPREAIPINPVVAGDPNRNHA</sequence>
<organism evidence="2 3">
    <name type="scientific">Didymosphaeria variabile</name>
    <dbReference type="NCBI Taxonomy" id="1932322"/>
    <lineage>
        <taxon>Eukaryota</taxon>
        <taxon>Fungi</taxon>
        <taxon>Dikarya</taxon>
        <taxon>Ascomycota</taxon>
        <taxon>Pezizomycotina</taxon>
        <taxon>Dothideomycetes</taxon>
        <taxon>Pleosporomycetidae</taxon>
        <taxon>Pleosporales</taxon>
        <taxon>Massarineae</taxon>
        <taxon>Didymosphaeriaceae</taxon>
        <taxon>Didymosphaeria</taxon>
    </lineage>
</organism>
<keyword evidence="3" id="KW-1185">Reference proteome</keyword>
<feature type="region of interest" description="Disordered" evidence="1">
    <location>
        <begin position="63"/>
        <end position="100"/>
    </location>
</feature>
<accession>A0A9W9C5M9</accession>
<name>A0A9W9C5M9_9PLEO</name>
<dbReference type="Proteomes" id="UP001140513">
    <property type="component" value="Unassembled WGS sequence"/>
</dbReference>
<evidence type="ECO:0000313" key="3">
    <source>
        <dbReference type="Proteomes" id="UP001140513"/>
    </source>
</evidence>
<dbReference type="GeneID" id="80915263"/>
<comment type="caution">
    <text evidence="2">The sequence shown here is derived from an EMBL/GenBank/DDBJ whole genome shotgun (WGS) entry which is preliminary data.</text>
</comment>
<reference evidence="2" key="1">
    <citation type="submission" date="2022-10" db="EMBL/GenBank/DDBJ databases">
        <title>Tapping the CABI collections for fungal endophytes: first genome assemblies for Collariella, Neodidymelliopsis, Ascochyta clinopodiicola, Didymella pomorum, Didymosphaeria variabile, Neocosmospora piperis and Neocucurbitaria cava.</title>
        <authorList>
            <person name="Hill R."/>
        </authorList>
    </citation>
    <scope>NUCLEOTIDE SEQUENCE</scope>
    <source>
        <strain evidence="2">IMI 356815</strain>
    </source>
</reference>
<dbReference type="EMBL" id="JAPEUX010000009">
    <property type="protein sequence ID" value="KAJ4345600.1"/>
    <property type="molecule type" value="Genomic_DNA"/>
</dbReference>
<dbReference type="RefSeq" id="XP_056065764.1">
    <property type="nucleotide sequence ID" value="XM_056220461.1"/>
</dbReference>